<dbReference type="Proteomes" id="UP000256774">
    <property type="component" value="Unassembled WGS sequence"/>
</dbReference>
<comment type="caution">
    <text evidence="1">The sequence shown here is derived from an EMBL/GenBank/DDBJ whole genome shotgun (WGS) entry which is preliminary data.</text>
</comment>
<accession>A0A3E0H674</accession>
<evidence type="ECO:0000313" key="1">
    <source>
        <dbReference type="EMBL" id="REH39002.1"/>
    </source>
</evidence>
<dbReference type="RefSeq" id="WP_116208016.1">
    <property type="nucleotide sequence ID" value="NZ_QUNR01000002.1"/>
</dbReference>
<evidence type="ECO:0000313" key="2">
    <source>
        <dbReference type="Proteomes" id="UP000256774"/>
    </source>
</evidence>
<dbReference type="AlphaFoldDB" id="A0A3E0H674"/>
<sequence length="81" mass="8874">MSDFAYLELLENEHGEMQLRRSGEGVSSEPLVSVKFSDEARAMLGDRAQEIARAMIGAGVQLASHHMANPDGHDDDHSTLH</sequence>
<name>A0A3E0H674_9GAMM</name>
<dbReference type="EMBL" id="QUNR01000002">
    <property type="protein sequence ID" value="REH39002.1"/>
    <property type="molecule type" value="Genomic_DNA"/>
</dbReference>
<proteinExistence type="predicted"/>
<organism evidence="1 2">
    <name type="scientific">Paraperlucidibaca baekdonensis</name>
    <dbReference type="NCBI Taxonomy" id="748120"/>
    <lineage>
        <taxon>Bacteria</taxon>
        <taxon>Pseudomonadati</taxon>
        <taxon>Pseudomonadota</taxon>
        <taxon>Gammaproteobacteria</taxon>
        <taxon>Moraxellales</taxon>
        <taxon>Moraxellaceae</taxon>
        <taxon>Paraperlucidibaca</taxon>
    </lineage>
</organism>
<protein>
    <submittedName>
        <fullName evidence="1">Uncharacterized protein</fullName>
    </submittedName>
</protein>
<gene>
    <name evidence="1" type="ORF">DFR26_1172</name>
</gene>
<reference evidence="1 2" key="1">
    <citation type="submission" date="2018-08" db="EMBL/GenBank/DDBJ databases">
        <title>Genomic Encyclopedia of Type Strains, Phase IV (KMG-IV): sequencing the most valuable type-strain genomes for metagenomic binning, comparative biology and taxonomic classification.</title>
        <authorList>
            <person name="Goeker M."/>
        </authorList>
    </citation>
    <scope>NUCLEOTIDE SEQUENCE [LARGE SCALE GENOMIC DNA]</scope>
    <source>
        <strain evidence="1 2">DSM 26022</strain>
    </source>
</reference>
<keyword evidence="2" id="KW-1185">Reference proteome</keyword>
<dbReference type="OrthoDB" id="6717554at2"/>